<evidence type="ECO:0000313" key="7">
    <source>
        <dbReference type="Proteomes" id="UP000015101"/>
    </source>
</evidence>
<dbReference type="HOGENOM" id="CLU_013985_41_1_1"/>
<evidence type="ECO:0000259" key="4">
    <source>
        <dbReference type="PROSITE" id="PS51186"/>
    </source>
</evidence>
<dbReference type="CDD" id="cd04301">
    <property type="entry name" value="NAT_SF"/>
    <property type="match status" value="1"/>
</dbReference>
<dbReference type="InParanoid" id="T1EGI1"/>
<dbReference type="KEGG" id="hro:HELRODRAFT_116813"/>
<name>T1EGI1_HELRO</name>
<evidence type="ECO:0000256" key="2">
    <source>
        <dbReference type="ARBA" id="ARBA00022679"/>
    </source>
</evidence>
<keyword evidence="3" id="KW-0012">Acyltransferase</keyword>
<organism evidence="6 7">
    <name type="scientific">Helobdella robusta</name>
    <name type="common">Californian leech</name>
    <dbReference type="NCBI Taxonomy" id="6412"/>
    <lineage>
        <taxon>Eukaryota</taxon>
        <taxon>Metazoa</taxon>
        <taxon>Spiralia</taxon>
        <taxon>Lophotrochozoa</taxon>
        <taxon>Annelida</taxon>
        <taxon>Clitellata</taxon>
        <taxon>Hirudinea</taxon>
        <taxon>Rhynchobdellida</taxon>
        <taxon>Glossiphoniidae</taxon>
        <taxon>Helobdella</taxon>
    </lineage>
</organism>
<evidence type="ECO:0000313" key="5">
    <source>
        <dbReference type="EMBL" id="ESO11376.1"/>
    </source>
</evidence>
<evidence type="ECO:0000256" key="1">
    <source>
        <dbReference type="ARBA" id="ARBA00008694"/>
    </source>
</evidence>
<dbReference type="CTD" id="20195683"/>
<dbReference type="PANTHER" id="PTHR10545:SF29">
    <property type="entry name" value="GH14572P-RELATED"/>
    <property type="match status" value="1"/>
</dbReference>
<gene>
    <name evidence="6" type="primary">20195683</name>
    <name evidence="5" type="ORF">HELRODRAFT_116813</name>
</gene>
<dbReference type="InterPro" id="IPR000182">
    <property type="entry name" value="GNAT_dom"/>
</dbReference>
<dbReference type="Gene3D" id="3.40.630.30">
    <property type="match status" value="1"/>
</dbReference>
<dbReference type="SUPFAM" id="SSF55729">
    <property type="entry name" value="Acyl-CoA N-acyltransferases (Nat)"/>
    <property type="match status" value="1"/>
</dbReference>
<keyword evidence="2" id="KW-0808">Transferase</keyword>
<protein>
    <recommendedName>
        <fullName evidence="4">N-acetyltransferase domain-containing protein</fullName>
    </recommendedName>
</protein>
<dbReference type="EnsemblMetazoa" id="HelroT116813">
    <property type="protein sequence ID" value="HelroP116813"/>
    <property type="gene ID" value="HelroG116813"/>
</dbReference>
<keyword evidence="7" id="KW-1185">Reference proteome</keyword>
<dbReference type="Proteomes" id="UP000015101">
    <property type="component" value="Unassembled WGS sequence"/>
</dbReference>
<dbReference type="EMBL" id="AMQM01008658">
    <property type="status" value="NOT_ANNOTATED_CDS"/>
    <property type="molecule type" value="Genomic_DNA"/>
</dbReference>
<dbReference type="FunCoup" id="T1EGI1">
    <property type="interactions" value="153"/>
</dbReference>
<dbReference type="PANTHER" id="PTHR10545">
    <property type="entry name" value="DIAMINE N-ACETYLTRANSFERASE"/>
    <property type="match status" value="1"/>
</dbReference>
<comment type="similarity">
    <text evidence="1">Belongs to the acetyltransferase family.</text>
</comment>
<dbReference type="AlphaFoldDB" id="T1EGI1"/>
<evidence type="ECO:0000313" key="6">
    <source>
        <dbReference type="EnsemblMetazoa" id="HelroP116813"/>
    </source>
</evidence>
<dbReference type="Pfam" id="PF00583">
    <property type="entry name" value="Acetyltransf_1"/>
    <property type="match status" value="1"/>
</dbReference>
<proteinExistence type="inferred from homology"/>
<dbReference type="EMBL" id="KB095821">
    <property type="protein sequence ID" value="ESO11376.1"/>
    <property type="molecule type" value="Genomic_DNA"/>
</dbReference>
<dbReference type="STRING" id="6412.T1EGI1"/>
<evidence type="ECO:0000256" key="3">
    <source>
        <dbReference type="ARBA" id="ARBA00023315"/>
    </source>
</evidence>
<reference evidence="5 7" key="2">
    <citation type="journal article" date="2013" name="Nature">
        <title>Insights into bilaterian evolution from three spiralian genomes.</title>
        <authorList>
            <person name="Simakov O."/>
            <person name="Marletaz F."/>
            <person name="Cho S.J."/>
            <person name="Edsinger-Gonzales E."/>
            <person name="Havlak P."/>
            <person name="Hellsten U."/>
            <person name="Kuo D.H."/>
            <person name="Larsson T."/>
            <person name="Lv J."/>
            <person name="Arendt D."/>
            <person name="Savage R."/>
            <person name="Osoegawa K."/>
            <person name="de Jong P."/>
            <person name="Grimwood J."/>
            <person name="Chapman J.A."/>
            <person name="Shapiro H."/>
            <person name="Aerts A."/>
            <person name="Otillar R.P."/>
            <person name="Terry A.Y."/>
            <person name="Boore J.L."/>
            <person name="Grigoriev I.V."/>
            <person name="Lindberg D.R."/>
            <person name="Seaver E.C."/>
            <person name="Weisblat D.A."/>
            <person name="Putnam N.H."/>
            <person name="Rokhsar D.S."/>
        </authorList>
    </citation>
    <scope>NUCLEOTIDE SEQUENCE</scope>
</reference>
<accession>T1EGI1</accession>
<dbReference type="FunFam" id="3.40.630.30:FF:000064">
    <property type="entry name" value="GNAT family acetyltransferase"/>
    <property type="match status" value="1"/>
</dbReference>
<dbReference type="InterPro" id="IPR051016">
    <property type="entry name" value="Diverse_Substrate_AcTransf"/>
</dbReference>
<dbReference type="InterPro" id="IPR016181">
    <property type="entry name" value="Acyl_CoA_acyltransferase"/>
</dbReference>
<dbReference type="RefSeq" id="XP_009010536.1">
    <property type="nucleotide sequence ID" value="XM_009012288.1"/>
</dbReference>
<feature type="domain" description="N-acetyltransferase" evidence="4">
    <location>
        <begin position="8"/>
        <end position="165"/>
    </location>
</feature>
<dbReference type="OMA" id="WQFYRVE"/>
<dbReference type="eggNOG" id="KOG3216">
    <property type="taxonomic scope" value="Eukaryota"/>
</dbReference>
<dbReference type="GeneID" id="20195683"/>
<dbReference type="PROSITE" id="PS51186">
    <property type="entry name" value="GNAT"/>
    <property type="match status" value="1"/>
</dbReference>
<reference evidence="6" key="3">
    <citation type="submission" date="2015-06" db="UniProtKB">
        <authorList>
            <consortium name="EnsemblMetazoa"/>
        </authorList>
    </citation>
    <scope>IDENTIFICATION</scope>
</reference>
<reference evidence="7" key="1">
    <citation type="submission" date="2012-12" db="EMBL/GenBank/DDBJ databases">
        <authorList>
            <person name="Hellsten U."/>
            <person name="Grimwood J."/>
            <person name="Chapman J.A."/>
            <person name="Shapiro H."/>
            <person name="Aerts A."/>
            <person name="Otillar R.P."/>
            <person name="Terry A.Y."/>
            <person name="Boore J.L."/>
            <person name="Simakov O."/>
            <person name="Marletaz F."/>
            <person name="Cho S.-J."/>
            <person name="Edsinger-Gonzales E."/>
            <person name="Havlak P."/>
            <person name="Kuo D.-H."/>
            <person name="Larsson T."/>
            <person name="Lv J."/>
            <person name="Arendt D."/>
            <person name="Savage R."/>
            <person name="Osoegawa K."/>
            <person name="de Jong P."/>
            <person name="Lindberg D.R."/>
            <person name="Seaver E.C."/>
            <person name="Weisblat D.A."/>
            <person name="Putnam N.H."/>
            <person name="Grigoriev I.V."/>
            <person name="Rokhsar D.S."/>
        </authorList>
    </citation>
    <scope>NUCLEOTIDE SEQUENCE</scope>
</reference>
<sequence>MDKVLQNVLIRPAVKSDCKELFNLIKELSVYENLLHIVTLTEEKLIEDGFGPNPVFRCFVAELKKEASSSTLVGYAIYFFSFSSFTGKSIYLEDFYVKQQYRSLGIGTSLLRNVAQVAASESCGRIDFVVLSWNRSSIDYYEKLGAVNLTTTQDWHLFRMDREAIFKLADGSSATKTASVAATTAATTSIEAAIAAVATATA</sequence>
<dbReference type="GO" id="GO:0008080">
    <property type="term" value="F:N-acetyltransferase activity"/>
    <property type="evidence" value="ECO:0000318"/>
    <property type="project" value="GO_Central"/>
</dbReference>
<dbReference type="OrthoDB" id="7305308at2759"/>